<dbReference type="Proteomes" id="UP000002484">
    <property type="component" value="Chromosome"/>
</dbReference>
<evidence type="ECO:0000313" key="3">
    <source>
        <dbReference type="Proteomes" id="UP000002484"/>
    </source>
</evidence>
<dbReference type="SMART" id="SM00382">
    <property type="entry name" value="AAA"/>
    <property type="match status" value="1"/>
</dbReference>
<sequence length="334" mass="36912">MSYGTVTRELATRFKQDFDELVGLVSTSFFGSPEIVRMAIVCLAAEGHVLLDGIPGVGKTSLARAMARSAGGTVRRIQFTPDLLPTDITGSDFLDENRALQFRPGPLFSNIVLADEINRASPKTQSALLEAMQERQVTNSGYSYRLPRPFIVMATQNPKEFAGTYDLPEAEIDRFMMRIAISYPDDVSDEAAILGYNIEANEDESTDELQGGHTQLIESMIDTARRVILRPNLRAYIVDILRETRRMSVSKKEGGEGLLRLGVSPRGGVMLARAAQSWAISHGSPFVTDDHIKQVAPFVLTHRMLVDYGVAETGVTARDLLDDVLRTVRSPQHR</sequence>
<dbReference type="HOGENOM" id="CLU_034716_3_1_11"/>
<dbReference type="AlphaFoldDB" id="E3IWI4"/>
<dbReference type="SUPFAM" id="SSF52540">
    <property type="entry name" value="P-loop containing nucleoside triphosphate hydrolases"/>
    <property type="match status" value="1"/>
</dbReference>
<accession>E3IWI4</accession>
<dbReference type="InParanoid" id="E3IWI4"/>
<dbReference type="PIRSF" id="PIRSF002849">
    <property type="entry name" value="AAA_ATPase_chaperone_MoxR_prd"/>
    <property type="match status" value="1"/>
</dbReference>
<dbReference type="RefSeq" id="WP_013423286.1">
    <property type="nucleotide sequence ID" value="NC_014666.1"/>
</dbReference>
<dbReference type="Pfam" id="PF17863">
    <property type="entry name" value="AAA_lid_2"/>
    <property type="match status" value="1"/>
</dbReference>
<dbReference type="InterPro" id="IPR003593">
    <property type="entry name" value="AAA+_ATPase"/>
</dbReference>
<keyword evidence="3" id="KW-1185">Reference proteome</keyword>
<dbReference type="PANTHER" id="PTHR42759:SF1">
    <property type="entry name" value="MAGNESIUM-CHELATASE SUBUNIT CHLD"/>
    <property type="match status" value="1"/>
</dbReference>
<feature type="domain" description="AAA+ ATPase" evidence="1">
    <location>
        <begin position="45"/>
        <end position="185"/>
    </location>
</feature>
<dbReference type="InterPro" id="IPR027417">
    <property type="entry name" value="P-loop_NTPase"/>
</dbReference>
<dbReference type="InterPro" id="IPR041628">
    <property type="entry name" value="ChlI/MoxR_AAA_lid"/>
</dbReference>
<name>E3IWI4_PSEI1</name>
<dbReference type="eggNOG" id="COG0714">
    <property type="taxonomic scope" value="Bacteria"/>
</dbReference>
<organism evidence="2 3">
    <name type="scientific">Pseudofrankia inefficax (strain DSM 45817 / CECT 9037 / DDB 130130 / EuI1c)</name>
    <name type="common">Frankia inefficax</name>
    <dbReference type="NCBI Taxonomy" id="298654"/>
    <lineage>
        <taxon>Bacteria</taxon>
        <taxon>Bacillati</taxon>
        <taxon>Actinomycetota</taxon>
        <taxon>Actinomycetes</taxon>
        <taxon>Frankiales</taxon>
        <taxon>Frankiaceae</taxon>
        <taxon>Pseudofrankia</taxon>
    </lineage>
</organism>
<gene>
    <name evidence="2" type="ordered locus">FraEuI1c_2121</name>
</gene>
<evidence type="ECO:0000313" key="2">
    <source>
        <dbReference type="EMBL" id="ADP80167.1"/>
    </source>
</evidence>
<dbReference type="Pfam" id="PF07726">
    <property type="entry name" value="AAA_3"/>
    <property type="match status" value="1"/>
</dbReference>
<protein>
    <submittedName>
        <fullName evidence="2">ATPase associated with various cellular activities AAA_3</fullName>
    </submittedName>
</protein>
<dbReference type="Gene3D" id="3.40.50.300">
    <property type="entry name" value="P-loop containing nucleotide triphosphate hydrolases"/>
    <property type="match status" value="1"/>
</dbReference>
<dbReference type="Gene3D" id="1.10.8.80">
    <property type="entry name" value="Magnesium chelatase subunit I, C-Terminal domain"/>
    <property type="match status" value="1"/>
</dbReference>
<proteinExistence type="predicted"/>
<dbReference type="InterPro" id="IPR011703">
    <property type="entry name" value="ATPase_AAA-3"/>
</dbReference>
<dbReference type="GO" id="GO:0016887">
    <property type="term" value="F:ATP hydrolysis activity"/>
    <property type="evidence" value="ECO:0007669"/>
    <property type="project" value="InterPro"/>
</dbReference>
<dbReference type="GO" id="GO:0005524">
    <property type="term" value="F:ATP binding"/>
    <property type="evidence" value="ECO:0007669"/>
    <property type="project" value="InterPro"/>
</dbReference>
<reference evidence="2 3" key="1">
    <citation type="submission" date="2010-10" db="EMBL/GenBank/DDBJ databases">
        <title>Complete sequence of Frankia sp. EuI1c.</title>
        <authorList>
            <consortium name="US DOE Joint Genome Institute"/>
            <person name="Lucas S."/>
            <person name="Copeland A."/>
            <person name="Lapidus A."/>
            <person name="Cheng J.-F."/>
            <person name="Bruce D."/>
            <person name="Goodwin L."/>
            <person name="Pitluck S."/>
            <person name="Chertkov O."/>
            <person name="Detter J.C."/>
            <person name="Han C."/>
            <person name="Tapia R."/>
            <person name="Land M."/>
            <person name="Hauser L."/>
            <person name="Jeffries C."/>
            <person name="Kyrpides N."/>
            <person name="Ivanova N."/>
            <person name="Mikhailova N."/>
            <person name="Beauchemin N."/>
            <person name="Sen A."/>
            <person name="Sur S.A."/>
            <person name="Gtari M."/>
            <person name="Wall L."/>
            <person name="Tisa L."/>
            <person name="Woyke T."/>
        </authorList>
    </citation>
    <scope>NUCLEOTIDE SEQUENCE [LARGE SCALE GENOMIC DNA]</scope>
    <source>
        <strain evidence="3">DSM 45817 / CECT 9037 / EuI1c</strain>
    </source>
</reference>
<dbReference type="CDD" id="cd00009">
    <property type="entry name" value="AAA"/>
    <property type="match status" value="1"/>
</dbReference>
<dbReference type="EMBL" id="CP002299">
    <property type="protein sequence ID" value="ADP80167.1"/>
    <property type="molecule type" value="Genomic_DNA"/>
</dbReference>
<evidence type="ECO:0000259" key="1">
    <source>
        <dbReference type="SMART" id="SM00382"/>
    </source>
</evidence>
<dbReference type="KEGG" id="fri:FraEuI1c_2121"/>
<dbReference type="OrthoDB" id="9808397at2"/>
<dbReference type="PANTHER" id="PTHR42759">
    <property type="entry name" value="MOXR FAMILY PROTEIN"/>
    <property type="match status" value="1"/>
</dbReference>
<dbReference type="InterPro" id="IPR050764">
    <property type="entry name" value="CbbQ/NirQ/NorQ/GpvN"/>
</dbReference>
<dbReference type="STRING" id="298654.FraEuI1c_2121"/>